<evidence type="ECO:0000313" key="1">
    <source>
        <dbReference type="EMBL" id="OGN17039.1"/>
    </source>
</evidence>
<organism evidence="1 2">
    <name type="scientific">Candidatus Yanofskybacteria bacterium RIFCSPHIGHO2_02_FULL_50_12</name>
    <dbReference type="NCBI Taxonomy" id="1802685"/>
    <lineage>
        <taxon>Bacteria</taxon>
        <taxon>Candidatus Yanofskyibacteriota</taxon>
    </lineage>
</organism>
<dbReference type="EMBL" id="MGJZ01000018">
    <property type="protein sequence ID" value="OGN17039.1"/>
    <property type="molecule type" value="Genomic_DNA"/>
</dbReference>
<gene>
    <name evidence="1" type="ORF">A3C88_02465</name>
</gene>
<sequence>MADESYEKYLQERRRELLELSPEVRQALVLLHPHRLKAIKGVGHRDCNRCVLAWVYGCVIESWERLDPHMQRRMYRDGWTVYIFNAFIRWHDLEDIVRNSPIAVRTDQIEKHRYGLLRGYFYEPTDLLAA</sequence>
<reference evidence="1 2" key="1">
    <citation type="journal article" date="2016" name="Nat. Commun.">
        <title>Thousands of microbial genomes shed light on interconnected biogeochemical processes in an aquifer system.</title>
        <authorList>
            <person name="Anantharaman K."/>
            <person name="Brown C.T."/>
            <person name="Hug L.A."/>
            <person name="Sharon I."/>
            <person name="Castelle C.J."/>
            <person name="Probst A.J."/>
            <person name="Thomas B.C."/>
            <person name="Singh A."/>
            <person name="Wilkins M.J."/>
            <person name="Karaoz U."/>
            <person name="Brodie E.L."/>
            <person name="Williams K.H."/>
            <person name="Hubbard S.S."/>
            <person name="Banfield J.F."/>
        </authorList>
    </citation>
    <scope>NUCLEOTIDE SEQUENCE [LARGE SCALE GENOMIC DNA]</scope>
</reference>
<dbReference type="AlphaFoldDB" id="A0A1F8FXJ6"/>
<proteinExistence type="predicted"/>
<accession>A0A1F8FXJ6</accession>
<evidence type="ECO:0000313" key="2">
    <source>
        <dbReference type="Proteomes" id="UP000178117"/>
    </source>
</evidence>
<dbReference type="Proteomes" id="UP000178117">
    <property type="component" value="Unassembled WGS sequence"/>
</dbReference>
<name>A0A1F8FXJ6_9BACT</name>
<comment type="caution">
    <text evidence="1">The sequence shown here is derived from an EMBL/GenBank/DDBJ whole genome shotgun (WGS) entry which is preliminary data.</text>
</comment>
<protein>
    <submittedName>
        <fullName evidence="1">Uncharacterized protein</fullName>
    </submittedName>
</protein>